<reference evidence="10 11" key="1">
    <citation type="journal article" date="2015" name="Genome Announc.">
        <title>Expanding the biotechnology potential of lactobacilli through comparative genomics of 213 strains and associated genera.</title>
        <authorList>
            <person name="Sun Z."/>
            <person name="Harris H.M."/>
            <person name="McCann A."/>
            <person name="Guo C."/>
            <person name="Argimon S."/>
            <person name="Zhang W."/>
            <person name="Yang X."/>
            <person name="Jeffery I.B."/>
            <person name="Cooney J.C."/>
            <person name="Kagawa T.F."/>
            <person name="Liu W."/>
            <person name="Song Y."/>
            <person name="Salvetti E."/>
            <person name="Wrobel A."/>
            <person name="Rasinkangas P."/>
            <person name="Parkhill J."/>
            <person name="Rea M.C."/>
            <person name="O'Sullivan O."/>
            <person name="Ritari J."/>
            <person name="Douillard F.P."/>
            <person name="Paul Ross R."/>
            <person name="Yang R."/>
            <person name="Briner A.E."/>
            <person name="Felis G.E."/>
            <person name="de Vos W.M."/>
            <person name="Barrangou R."/>
            <person name="Klaenhammer T.R."/>
            <person name="Caufield P.W."/>
            <person name="Cui Y."/>
            <person name="Zhang H."/>
            <person name="O'Toole P.W."/>
        </authorList>
    </citation>
    <scope>NUCLEOTIDE SEQUENCE [LARGE SCALE GENOMIC DNA]</scope>
    <source>
        <strain evidence="10 11">DSM 14857</strain>
    </source>
</reference>
<dbReference type="InterPro" id="IPR004013">
    <property type="entry name" value="PHP_dom"/>
</dbReference>
<comment type="pathway">
    <text evidence="1 8">Amino-acid biosynthesis; L-histidine biosynthesis; L-histidine from 5-phospho-alpha-D-ribose 1-diphosphate: step 8/9.</text>
</comment>
<keyword evidence="11" id="KW-1185">Reference proteome</keyword>
<dbReference type="PANTHER" id="PTHR21039">
    <property type="entry name" value="HISTIDINOL PHOSPHATASE-RELATED"/>
    <property type="match status" value="1"/>
</dbReference>
<name>A0A0R1SM33_9LACO</name>
<gene>
    <name evidence="10" type="ORF">FC27_GL002034</name>
</gene>
<dbReference type="InterPro" id="IPR016195">
    <property type="entry name" value="Pol/histidinol_Pase-like"/>
</dbReference>
<accession>A0A0R1SM33</accession>
<evidence type="ECO:0000256" key="4">
    <source>
        <dbReference type="ARBA" id="ARBA00022605"/>
    </source>
</evidence>
<evidence type="ECO:0000256" key="5">
    <source>
        <dbReference type="ARBA" id="ARBA00022801"/>
    </source>
</evidence>
<evidence type="ECO:0000256" key="7">
    <source>
        <dbReference type="ARBA" id="ARBA00049158"/>
    </source>
</evidence>
<dbReference type="AlphaFoldDB" id="A0A0R1SM33"/>
<evidence type="ECO:0000256" key="1">
    <source>
        <dbReference type="ARBA" id="ARBA00004970"/>
    </source>
</evidence>
<evidence type="ECO:0000259" key="9">
    <source>
        <dbReference type="Pfam" id="PF02811"/>
    </source>
</evidence>
<dbReference type="EC" id="3.1.3.15" evidence="3 8"/>
<protein>
    <recommendedName>
        <fullName evidence="3 8">Histidinol-phosphatase</fullName>
        <shortName evidence="8">HolPase</shortName>
        <ecNumber evidence="3 8">3.1.3.15</ecNumber>
    </recommendedName>
</protein>
<dbReference type="NCBIfam" id="TIGR01856">
    <property type="entry name" value="hisJ_fam"/>
    <property type="match status" value="1"/>
</dbReference>
<dbReference type="GO" id="GO:0000105">
    <property type="term" value="P:L-histidine biosynthetic process"/>
    <property type="evidence" value="ECO:0007669"/>
    <property type="project" value="UniProtKB-UniRule"/>
</dbReference>
<proteinExistence type="inferred from homology"/>
<comment type="caution">
    <text evidence="10">The sequence shown here is derived from an EMBL/GenBank/DDBJ whole genome shotgun (WGS) entry which is preliminary data.</text>
</comment>
<dbReference type="SUPFAM" id="SSF89550">
    <property type="entry name" value="PHP domain-like"/>
    <property type="match status" value="1"/>
</dbReference>
<sequence>MLSHRELQKICCKEWNGHTHTEFCPHGSKEDTEFFIRLAIKAGFKTYSITEHFPMPPQFYKMVSGSTHAITTAAMDYDALPDYFEKMNFLKRKYADQIRILIGFEFDYIDGCQEWTKSQLLKYGDLIDDAILSVHFLPTDQGLRAVDDDFDDFCDGVLKYYKTPVGVARKYLSTVLEAVKWQCENKPFRYGHITLYRKWRKCFPEETVWDDHRTKRLFDKILKRVSRQNDMLDCNMSGLAKFTQCESSPYVSIIERANEQGIKLVYGSDAHDSSNIDQGFNEYLVQKLCQCGGK</sequence>
<dbReference type="CDD" id="cd12110">
    <property type="entry name" value="PHP_HisPPase_Hisj_like"/>
    <property type="match status" value="1"/>
</dbReference>
<evidence type="ECO:0000256" key="2">
    <source>
        <dbReference type="ARBA" id="ARBA00009152"/>
    </source>
</evidence>
<evidence type="ECO:0000313" key="11">
    <source>
        <dbReference type="Proteomes" id="UP000051647"/>
    </source>
</evidence>
<dbReference type="EMBL" id="AZFA01000007">
    <property type="protein sequence ID" value="KRL67187.1"/>
    <property type="molecule type" value="Genomic_DNA"/>
</dbReference>
<keyword evidence="5 8" id="KW-0378">Hydrolase</keyword>
<dbReference type="eggNOG" id="COG1387">
    <property type="taxonomic scope" value="Bacteria"/>
</dbReference>
<dbReference type="PANTHER" id="PTHR21039:SF0">
    <property type="entry name" value="HISTIDINOL-PHOSPHATASE"/>
    <property type="match status" value="1"/>
</dbReference>
<dbReference type="GO" id="GO:0005737">
    <property type="term" value="C:cytoplasm"/>
    <property type="evidence" value="ECO:0007669"/>
    <property type="project" value="TreeGrafter"/>
</dbReference>
<dbReference type="UniPathway" id="UPA00031">
    <property type="reaction ID" value="UER00013"/>
</dbReference>
<evidence type="ECO:0000313" key="10">
    <source>
        <dbReference type="EMBL" id="KRL67187.1"/>
    </source>
</evidence>
<dbReference type="Pfam" id="PF02811">
    <property type="entry name" value="PHP"/>
    <property type="match status" value="1"/>
</dbReference>
<evidence type="ECO:0000256" key="3">
    <source>
        <dbReference type="ARBA" id="ARBA00013085"/>
    </source>
</evidence>
<evidence type="ECO:0000256" key="6">
    <source>
        <dbReference type="ARBA" id="ARBA00023102"/>
    </source>
</evidence>
<feature type="domain" description="PHP" evidence="9">
    <location>
        <begin position="18"/>
        <end position="235"/>
    </location>
</feature>
<dbReference type="PATRIC" id="fig|1423815.3.peg.2087"/>
<keyword evidence="4 8" id="KW-0028">Amino-acid biosynthesis</keyword>
<dbReference type="OrthoDB" id="9775255at2"/>
<dbReference type="GO" id="GO:0004401">
    <property type="term" value="F:histidinol-phosphatase activity"/>
    <property type="evidence" value="ECO:0007669"/>
    <property type="project" value="UniProtKB-UniRule"/>
</dbReference>
<dbReference type="Proteomes" id="UP000051647">
    <property type="component" value="Unassembled WGS sequence"/>
</dbReference>
<evidence type="ECO:0000256" key="8">
    <source>
        <dbReference type="RuleBase" id="RU366003"/>
    </source>
</evidence>
<organism evidence="10 11">
    <name type="scientific">Companilactobacillus versmoldensis DSM 14857 = KCTC 3814</name>
    <dbReference type="NCBI Taxonomy" id="1423815"/>
    <lineage>
        <taxon>Bacteria</taxon>
        <taxon>Bacillati</taxon>
        <taxon>Bacillota</taxon>
        <taxon>Bacilli</taxon>
        <taxon>Lactobacillales</taxon>
        <taxon>Lactobacillaceae</taxon>
        <taxon>Companilactobacillus</taxon>
    </lineage>
</organism>
<dbReference type="RefSeq" id="WP_010625496.1">
    <property type="nucleotide sequence ID" value="NZ_AZFA01000007.1"/>
</dbReference>
<comment type="similarity">
    <text evidence="2 8">Belongs to the PHP hydrolase family. HisK subfamily.</text>
</comment>
<keyword evidence="6 8" id="KW-0368">Histidine biosynthesis</keyword>
<dbReference type="Gene3D" id="3.20.20.140">
    <property type="entry name" value="Metal-dependent hydrolases"/>
    <property type="match status" value="1"/>
</dbReference>
<dbReference type="InterPro" id="IPR010140">
    <property type="entry name" value="Histidinol_P_phosphatase_HisJ"/>
</dbReference>
<dbReference type="STRING" id="1423815.FC27_GL002034"/>
<dbReference type="NCBIfam" id="NF005996">
    <property type="entry name" value="PRK08123.1"/>
    <property type="match status" value="1"/>
</dbReference>
<comment type="catalytic activity">
    <reaction evidence="7 8">
        <text>L-histidinol phosphate + H2O = L-histidinol + phosphate</text>
        <dbReference type="Rhea" id="RHEA:14465"/>
        <dbReference type="ChEBI" id="CHEBI:15377"/>
        <dbReference type="ChEBI" id="CHEBI:43474"/>
        <dbReference type="ChEBI" id="CHEBI:57699"/>
        <dbReference type="ChEBI" id="CHEBI:57980"/>
        <dbReference type="EC" id="3.1.3.15"/>
    </reaction>
</comment>